<dbReference type="InterPro" id="IPR027417">
    <property type="entry name" value="P-loop_NTPase"/>
</dbReference>
<dbReference type="GO" id="GO:0051539">
    <property type="term" value="F:4 iron, 4 sulfur cluster binding"/>
    <property type="evidence" value="ECO:0007669"/>
    <property type="project" value="UniProtKB-UniRule"/>
</dbReference>
<keyword evidence="9 20" id="KW-0227">DNA damage</keyword>
<evidence type="ECO:0000259" key="24">
    <source>
        <dbReference type="Pfam" id="PF13087"/>
    </source>
</evidence>
<dbReference type="InterPro" id="IPR045055">
    <property type="entry name" value="DNA2/NAM7-like"/>
</dbReference>
<evidence type="ECO:0000256" key="12">
    <source>
        <dbReference type="ARBA" id="ARBA00022840"/>
    </source>
</evidence>
<evidence type="ECO:0000256" key="19">
    <source>
        <dbReference type="ARBA" id="ARBA00047995"/>
    </source>
</evidence>
<dbReference type="GO" id="GO:0005634">
    <property type="term" value="C:nucleus"/>
    <property type="evidence" value="ECO:0007669"/>
    <property type="project" value="UniProtKB-SubCell"/>
</dbReference>
<keyword evidence="16 20" id="KW-0234">DNA repair</keyword>
<keyword evidence="4 20" id="KW-0235">DNA replication</keyword>
<dbReference type="GO" id="GO:0003677">
    <property type="term" value="F:DNA binding"/>
    <property type="evidence" value="ECO:0007669"/>
    <property type="project" value="UniProtKB-UniRule"/>
</dbReference>
<dbReference type="GO" id="GO:0005694">
    <property type="term" value="C:chromosome"/>
    <property type="evidence" value="ECO:0007669"/>
    <property type="project" value="UniProtKB-SubCell"/>
</dbReference>
<feature type="region of interest" description="Disordered" evidence="21">
    <location>
        <begin position="1578"/>
        <end position="1601"/>
    </location>
</feature>
<evidence type="ECO:0000256" key="6">
    <source>
        <dbReference type="ARBA" id="ARBA00022723"/>
    </source>
</evidence>
<dbReference type="FunFam" id="3.40.50.300:FF:000789">
    <property type="entry name" value="DNA replication ATP-dependent helicase/nuclease DNA2"/>
    <property type="match status" value="1"/>
</dbReference>
<dbReference type="GO" id="GO:0033567">
    <property type="term" value="P:DNA replication, Okazaki fragment processing"/>
    <property type="evidence" value="ECO:0007669"/>
    <property type="project" value="UniProtKB-UniRule"/>
</dbReference>
<keyword evidence="12 20" id="KW-0067">ATP-binding</keyword>
<protein>
    <recommendedName>
        <fullName evidence="20">DNA replication ATP-dependent helicase/nuclease</fullName>
        <ecNumber evidence="20">3.1.-.-</ecNumber>
        <ecNumber evidence="20">3.6.4.12</ecNumber>
    </recommendedName>
</protein>
<feature type="domain" description="DNA2/NAM7 helicase helicase" evidence="23">
    <location>
        <begin position="1247"/>
        <end position="1312"/>
    </location>
</feature>
<dbReference type="CDD" id="cd22318">
    <property type="entry name" value="DNA2_N-like"/>
    <property type="match status" value="1"/>
</dbReference>
<evidence type="ECO:0000256" key="14">
    <source>
        <dbReference type="ARBA" id="ARBA00023014"/>
    </source>
</evidence>
<evidence type="ECO:0000256" key="5">
    <source>
        <dbReference type="ARBA" id="ARBA00022722"/>
    </source>
</evidence>
<evidence type="ECO:0000256" key="7">
    <source>
        <dbReference type="ARBA" id="ARBA00022741"/>
    </source>
</evidence>
<feature type="domain" description="DNA2/NAM7 helicase-like C-terminal" evidence="24">
    <location>
        <begin position="1323"/>
        <end position="1545"/>
    </location>
</feature>
<feature type="compositionally biased region" description="Low complexity" evidence="21">
    <location>
        <begin position="10"/>
        <end position="23"/>
    </location>
</feature>
<name>A0A507E7P9_9FUNG</name>
<evidence type="ECO:0000256" key="21">
    <source>
        <dbReference type="SAM" id="MobiDB-lite"/>
    </source>
</evidence>
<dbReference type="FunFam" id="3.40.50.300:FF:001170">
    <property type="entry name" value="DNA replication helicase Dna2"/>
    <property type="match status" value="1"/>
</dbReference>
<dbReference type="GO" id="GO:0046872">
    <property type="term" value="F:metal ion binding"/>
    <property type="evidence" value="ECO:0007669"/>
    <property type="project" value="UniProtKB-UniRule"/>
</dbReference>
<dbReference type="Pfam" id="PF08696">
    <property type="entry name" value="Dna2"/>
    <property type="match status" value="1"/>
</dbReference>
<keyword evidence="3 20" id="KW-0004">4Fe-4S</keyword>
<evidence type="ECO:0000256" key="17">
    <source>
        <dbReference type="ARBA" id="ARBA00023242"/>
    </source>
</evidence>
<evidence type="ECO:0000256" key="20">
    <source>
        <dbReference type="RuleBase" id="RU367041"/>
    </source>
</evidence>
<dbReference type="InterPro" id="IPR047187">
    <property type="entry name" value="SF1_C_Upf1"/>
</dbReference>
<evidence type="ECO:0000256" key="8">
    <source>
        <dbReference type="ARBA" id="ARBA00022759"/>
    </source>
</evidence>
<keyword evidence="5 20" id="KW-0540">Nuclease</keyword>
<comment type="similarity">
    <text evidence="2 20">Belongs to the DNA2/NAM7 helicase family.</text>
</comment>
<comment type="cofactor">
    <cofactor evidence="1">
        <name>[4Fe-4S] cluster</name>
        <dbReference type="ChEBI" id="CHEBI:49883"/>
    </cofactor>
</comment>
<accession>A0A507E7P9</accession>
<keyword evidence="15 20" id="KW-0238">DNA-binding</keyword>
<evidence type="ECO:0000256" key="18">
    <source>
        <dbReference type="ARBA" id="ARBA00023268"/>
    </source>
</evidence>
<dbReference type="InterPro" id="IPR011604">
    <property type="entry name" value="PDDEXK-like_dom_sf"/>
</dbReference>
<keyword evidence="8" id="KW-0255">Endonuclease</keyword>
<comment type="catalytic activity">
    <reaction evidence="19 20">
        <text>ATP + H2O = ADP + phosphate + H(+)</text>
        <dbReference type="Rhea" id="RHEA:13065"/>
        <dbReference type="ChEBI" id="CHEBI:15377"/>
        <dbReference type="ChEBI" id="CHEBI:15378"/>
        <dbReference type="ChEBI" id="CHEBI:30616"/>
        <dbReference type="ChEBI" id="CHEBI:43474"/>
        <dbReference type="ChEBI" id="CHEBI:456216"/>
        <dbReference type="EC" id="3.6.4.12"/>
    </reaction>
</comment>
<dbReference type="Gene3D" id="3.40.50.300">
    <property type="entry name" value="P-loop containing nucleotide triphosphate hydrolases"/>
    <property type="match status" value="3"/>
</dbReference>
<evidence type="ECO:0000256" key="1">
    <source>
        <dbReference type="ARBA" id="ARBA00001966"/>
    </source>
</evidence>
<dbReference type="CDD" id="cd18808">
    <property type="entry name" value="SF1_C_Upf1"/>
    <property type="match status" value="1"/>
</dbReference>
<dbReference type="GO" id="GO:0016887">
    <property type="term" value="F:ATP hydrolysis activity"/>
    <property type="evidence" value="ECO:0007669"/>
    <property type="project" value="RHEA"/>
</dbReference>
<keyword evidence="17 20" id="KW-0539">Nucleus</keyword>
<dbReference type="EMBL" id="QEAQ01000021">
    <property type="protein sequence ID" value="TPX59844.1"/>
    <property type="molecule type" value="Genomic_DNA"/>
</dbReference>
<keyword evidence="18 20" id="KW-0511">Multifunctional enzyme</keyword>
<evidence type="ECO:0000256" key="15">
    <source>
        <dbReference type="ARBA" id="ARBA00023125"/>
    </source>
</evidence>
<feature type="region of interest" description="Disordered" evidence="21">
    <location>
        <begin position="118"/>
        <end position="211"/>
    </location>
</feature>
<sequence length="1640" mass="182004">MTTTPKKANSVQKSSKVPPVVSKGVRGRALTPAQKSDSSQGIRRFLAPTKSRESPALSLVSNDESAENAVPELKKKGQVLGQTAEPPVARKAFSEMNSANETLVSRKKQTLTSVLHFQSTPEEAHADLKRQSSETAMEPSPGSSTEKAKDTSDVNTRASRLRPVDSGYGENAEISKHTGHQNSGNGKPVIPLTEESPKHKGEEVATVTRTASRPSAEVIALKAQSNDESSVEASLGRLQGRGMNDERPPYKRSFSFANIATSPPKHLSGSRQHKRPRTTHWRGLDCVTRLTEQPTSRKGYQNLIINSNPEKETVDSNSLQECIHTVTKTPESASKPRLERSVSLPSFTSSPIRQGKRLPSKGKKGLHALNLELDSDNFKENIAPSWNLQPPTSVRSSHDHHAGMNTPGRRTRVTTRAVAASPSEVVNKTSEKRGAHLDLGSHKEKVATPASFAPEAPMIGERTLKLDKDNERVVNKKLPEDRFKFHRDDDDLLYSAALNAVLAGCDSQAPEQAHSEYVAIPQETIPVPAISQQDNEVPKKRYLRFLVLEVSWSEYGYATGGRSPEKVLRLFDEAAANERYLHLREDWWQTDVNVGDYIHVIGEFDPVLNRCIADNKKTLIILHPDCLVSATHLSESFQCLRKSILQDRVRSFGEMTPPLVYGKLLHCLLQNSLREDDFSASTIKKQIETLVVDSIEDLYAIGETEAMAMTHMLEFVPVLQQWAERFVGQMPKSEAVVQHHRNQTNQKTTVCISKVLDIEENIWSPMYGFKGMIDATVQLKVRQGFGRIQTLAAPLELKTGKNSTLVSHRAQTTLYTLMMSDRYDVDVSMGILYYMRAGDMVQVPSISDEIRGLIIARNSMACYLNVRTKLPPMIQNLNACQRCYALDRCLIYHKAVENGTPETSALGSLFDKKTGHLKSAHLEFFEKWERLITMEEGDLYRLRKEIWTLLGTEREKMRRCFSRLQIIPQKATQTFAPSGAAPLQYRFARATDGSSSAAAHSFLNSHITVGDPIVISTEAGHIALSMGFVTEIQPNVVTVVVERTIRGSPKRVDNFDEKSNQGFVGIMDTPGTSGQYRDTDQDPDGVDKTVYRLDKDELTNGMGLVRANLISIFTEDGDEKRRRLIVDLETPTFHYEVDSPVEPDPSLNTDQQRAVEMVMAAQDYGLILGMPGTGKTTTIAYIIQSLVKRGKSVLLTSYTHTAVDNVLLKLREEGFDFLRLGNVQKIHPAIGSYTLSAAGITTVAGLEKFYSSKAVVATTCLGINHVVFNKRQFDYCIVDEASQLTLPVCLGPLRFAKTFILVGDHYQLPPLVRNPEAKEMGLTASLFKILSEAHPEAVVYLEHQYRMNEDIMLLSNSLIYNHRLRCGTSAVAQSMLELPHLEGGMEHMHAARGMSLCLAYKQSAKLSSCWIRQLLEPSRRVIFVNTDEVPAPDSRPGDLVQNDAEATLVHQCVEAFLACGIDETDIGVISPYRSQLKIIGHSLKRRPLVAVHTVDKFQGSDKNCVLVSLVRSNANQNVGDLLRDWRRINVAFTRAKKKLVIFGSKSTLRGTALFGEFLQIVDEKNWELQLPAGAHTMHSIPVDEPGPSPARRTPRVVSPKRPDANLRAIQARAKQFAMSHKGAGILTNILGECAVCGLTL</sequence>
<organism evidence="25 26">
    <name type="scientific">Powellomyces hirtus</name>
    <dbReference type="NCBI Taxonomy" id="109895"/>
    <lineage>
        <taxon>Eukaryota</taxon>
        <taxon>Fungi</taxon>
        <taxon>Fungi incertae sedis</taxon>
        <taxon>Chytridiomycota</taxon>
        <taxon>Chytridiomycota incertae sedis</taxon>
        <taxon>Chytridiomycetes</taxon>
        <taxon>Spizellomycetales</taxon>
        <taxon>Powellomycetaceae</taxon>
        <taxon>Powellomyces</taxon>
    </lineage>
</organism>
<evidence type="ECO:0000313" key="25">
    <source>
        <dbReference type="EMBL" id="TPX59844.1"/>
    </source>
</evidence>
<evidence type="ECO:0000256" key="3">
    <source>
        <dbReference type="ARBA" id="ARBA00022485"/>
    </source>
</evidence>
<dbReference type="Pfam" id="PF13087">
    <property type="entry name" value="AAA_12"/>
    <property type="match status" value="1"/>
</dbReference>
<dbReference type="GO" id="GO:0005737">
    <property type="term" value="C:cytoplasm"/>
    <property type="evidence" value="ECO:0007669"/>
    <property type="project" value="TreeGrafter"/>
</dbReference>
<keyword evidence="26" id="KW-1185">Reference proteome</keyword>
<evidence type="ECO:0000256" key="11">
    <source>
        <dbReference type="ARBA" id="ARBA00022806"/>
    </source>
</evidence>
<feature type="domain" description="DNA replication factor Dna2 N-terminal" evidence="22">
    <location>
        <begin position="574"/>
        <end position="778"/>
    </location>
</feature>
<dbReference type="CDD" id="cd18041">
    <property type="entry name" value="DEXXQc_DNA2"/>
    <property type="match status" value="1"/>
</dbReference>
<dbReference type="Pfam" id="PF13086">
    <property type="entry name" value="AAA_11"/>
    <property type="match status" value="2"/>
</dbReference>
<reference evidence="25 26" key="1">
    <citation type="journal article" date="2019" name="Sci. Rep.">
        <title>Comparative genomics of chytrid fungi reveal insights into the obligate biotrophic and pathogenic lifestyle of Synchytrium endobioticum.</title>
        <authorList>
            <person name="van de Vossenberg B.T.L.H."/>
            <person name="Warris S."/>
            <person name="Nguyen H.D.T."/>
            <person name="van Gent-Pelzer M.P.E."/>
            <person name="Joly D.L."/>
            <person name="van de Geest H.C."/>
            <person name="Bonants P.J.M."/>
            <person name="Smith D.S."/>
            <person name="Levesque C.A."/>
            <person name="van der Lee T.A.J."/>
        </authorList>
    </citation>
    <scope>NUCLEOTIDE SEQUENCE [LARGE SCALE GENOMIC DNA]</scope>
    <source>
        <strain evidence="25 26">CBS 809.83</strain>
    </source>
</reference>
<feature type="compositionally biased region" description="Basic and acidic residues" evidence="21">
    <location>
        <begin position="122"/>
        <end position="132"/>
    </location>
</feature>
<dbReference type="PANTHER" id="PTHR10887:SF433">
    <property type="entry name" value="DNA REPLICATION ATP-DEPENDENT HELICASE_NUCLEASE DNA2"/>
    <property type="match status" value="1"/>
</dbReference>
<keyword evidence="14 20" id="KW-0411">Iron-sulfur</keyword>
<evidence type="ECO:0000256" key="9">
    <source>
        <dbReference type="ARBA" id="ARBA00022763"/>
    </source>
</evidence>
<feature type="region of interest" description="Disordered" evidence="21">
    <location>
        <begin position="1"/>
        <end position="85"/>
    </location>
</feature>
<evidence type="ECO:0000313" key="26">
    <source>
        <dbReference type="Proteomes" id="UP000318582"/>
    </source>
</evidence>
<evidence type="ECO:0000256" key="16">
    <source>
        <dbReference type="ARBA" id="ARBA00023204"/>
    </source>
</evidence>
<dbReference type="PANTHER" id="PTHR10887">
    <property type="entry name" value="DNA2/NAM7 HELICASE FAMILY"/>
    <property type="match status" value="1"/>
</dbReference>
<proteinExistence type="inferred from homology"/>
<dbReference type="InterPro" id="IPR014808">
    <property type="entry name" value="DNA_replication_fac_Dna2_N"/>
</dbReference>
<feature type="domain" description="DNA2/NAM7 helicase helicase" evidence="23">
    <location>
        <begin position="1147"/>
        <end position="1236"/>
    </location>
</feature>
<dbReference type="InterPro" id="IPR041679">
    <property type="entry name" value="DNA2/NAM7-like_C"/>
</dbReference>
<evidence type="ECO:0000256" key="4">
    <source>
        <dbReference type="ARBA" id="ARBA00022705"/>
    </source>
</evidence>
<keyword evidence="20" id="KW-0158">Chromosome</keyword>
<gene>
    <name evidence="25" type="ORF">PhCBS80983_g02230</name>
</gene>
<keyword evidence="13 20" id="KW-0408">Iron</keyword>
<evidence type="ECO:0000256" key="10">
    <source>
        <dbReference type="ARBA" id="ARBA00022801"/>
    </source>
</evidence>
<dbReference type="InterPro" id="IPR026851">
    <property type="entry name" value="Dna2/JHS1_DEXXQ-box"/>
</dbReference>
<evidence type="ECO:0000256" key="2">
    <source>
        <dbReference type="ARBA" id="ARBA00007913"/>
    </source>
</evidence>
<dbReference type="EC" id="3.6.4.12" evidence="20"/>
<evidence type="ECO:0000259" key="23">
    <source>
        <dbReference type="Pfam" id="PF13086"/>
    </source>
</evidence>
<feature type="region of interest" description="Disordered" evidence="21">
    <location>
        <begin position="1051"/>
        <end position="1085"/>
    </location>
</feature>
<dbReference type="SUPFAM" id="SSF52540">
    <property type="entry name" value="P-loop containing nucleoside triphosphate hydrolases"/>
    <property type="match status" value="1"/>
</dbReference>
<feature type="region of interest" description="Disordered" evidence="21">
    <location>
        <begin position="328"/>
        <end position="362"/>
    </location>
</feature>
<dbReference type="GO" id="GO:0005524">
    <property type="term" value="F:ATP binding"/>
    <property type="evidence" value="ECO:0007669"/>
    <property type="project" value="UniProtKB-UniRule"/>
</dbReference>
<keyword evidence="7 20" id="KW-0547">Nucleotide-binding</keyword>
<dbReference type="GO" id="GO:0017108">
    <property type="term" value="F:5'-flap endonuclease activity"/>
    <property type="evidence" value="ECO:0007669"/>
    <property type="project" value="UniProtKB-UniRule"/>
</dbReference>
<dbReference type="GO" id="GO:0006281">
    <property type="term" value="P:DNA repair"/>
    <property type="evidence" value="ECO:0007669"/>
    <property type="project" value="UniProtKB-KW"/>
</dbReference>
<comment type="caution">
    <text evidence="25">The sequence shown here is derived from an EMBL/GenBank/DDBJ whole genome shotgun (WGS) entry which is preliminary data.</text>
</comment>
<dbReference type="InterPro" id="IPR041677">
    <property type="entry name" value="DNA2/NAM7_AAA_11"/>
</dbReference>
<comment type="subcellular location">
    <subcellularLocation>
        <location evidence="20">Nucleus</location>
    </subcellularLocation>
    <subcellularLocation>
        <location evidence="20">Chromosome</location>
    </subcellularLocation>
</comment>
<keyword evidence="11 20" id="KW-0347">Helicase</keyword>
<dbReference type="Gene3D" id="3.90.320.10">
    <property type="match status" value="1"/>
</dbReference>
<evidence type="ECO:0000259" key="22">
    <source>
        <dbReference type="Pfam" id="PF08696"/>
    </source>
</evidence>
<dbReference type="Proteomes" id="UP000318582">
    <property type="component" value="Unassembled WGS sequence"/>
</dbReference>
<comment type="function">
    <text evidence="20">Key enzyme involved in DNA replication and DNA repair. Involved in Okazaki fragments processing by cleaving long flaps that escape FEN1: flaps that are longer than 27 nucleotides are coated by replication protein A complex (RPA), leading to recruit DNA2 which cleaves the flap until it is too short to bind RPA and becomes a substrate for FEN1. Also involved in 5'-end resection of DNA during double-strand break (DSB) repair by mediating the cleavage of 5'-ssDNA.</text>
</comment>
<dbReference type="GO" id="GO:0017116">
    <property type="term" value="F:single-stranded DNA helicase activity"/>
    <property type="evidence" value="ECO:0007669"/>
    <property type="project" value="UniProtKB-UniRule"/>
</dbReference>
<evidence type="ECO:0000256" key="13">
    <source>
        <dbReference type="ARBA" id="ARBA00023004"/>
    </source>
</evidence>
<dbReference type="EC" id="3.1.-.-" evidence="20"/>
<feature type="region of interest" description="Disordered" evidence="21">
    <location>
        <begin position="389"/>
        <end position="430"/>
    </location>
</feature>
<dbReference type="STRING" id="109895.A0A507E7P9"/>
<dbReference type="GO" id="GO:0071932">
    <property type="term" value="P:replication fork reversal"/>
    <property type="evidence" value="ECO:0007669"/>
    <property type="project" value="TreeGrafter"/>
</dbReference>
<feature type="compositionally biased region" description="Polar residues" evidence="21">
    <location>
        <begin position="343"/>
        <end position="352"/>
    </location>
</feature>
<keyword evidence="6 20" id="KW-0479">Metal-binding</keyword>
<keyword evidence="10 20" id="KW-0378">Hydrolase</keyword>
<dbReference type="FunFam" id="3.90.320.10:FF:000001">
    <property type="entry name" value="DNA replication helicase Dna2"/>
    <property type="match status" value="1"/>
</dbReference>